<proteinExistence type="predicted"/>
<name>A0AC35UBQ4_9BILA</name>
<evidence type="ECO:0000313" key="2">
    <source>
        <dbReference type="WBParaSite" id="RSKR_0000938500.1"/>
    </source>
</evidence>
<organism evidence="1 2">
    <name type="scientific">Rhabditophanes sp. KR3021</name>
    <dbReference type="NCBI Taxonomy" id="114890"/>
    <lineage>
        <taxon>Eukaryota</taxon>
        <taxon>Metazoa</taxon>
        <taxon>Ecdysozoa</taxon>
        <taxon>Nematoda</taxon>
        <taxon>Chromadorea</taxon>
        <taxon>Rhabditida</taxon>
        <taxon>Tylenchina</taxon>
        <taxon>Panagrolaimomorpha</taxon>
        <taxon>Strongyloidoidea</taxon>
        <taxon>Alloionematidae</taxon>
        <taxon>Rhabditophanes</taxon>
    </lineage>
</organism>
<reference evidence="2" key="1">
    <citation type="submission" date="2016-11" db="UniProtKB">
        <authorList>
            <consortium name="WormBaseParasite"/>
        </authorList>
    </citation>
    <scope>IDENTIFICATION</scope>
    <source>
        <strain evidence="2">KR3021</strain>
    </source>
</reference>
<sequence length="503" mass="56740">MESFEYLVGDDDLEFPDLMDFMYSELERYINENNMHNAISLPTGETTKEWMLAYRSDTRSVDKLPFDDSSFDNLVVGVMGQFIIAKENYFNHLYGMEQNRAKLELEKVRSLISDAIWGNEKDGSNEDDNTLDDECDADGSSTSKESIEMNQGETLESFEEPNQLEAVEQTMEEKAVKESLEYSAAKELMETIADVEPVSIICETTKKWILAYRSDTKSVDKLPFDDLSFDNLVVGVMGQLIIAKENYFNHLYGMEQNRAKLELEKVKSLISDAIWGNEKDGSNEDDNPLDDECDADGSSISKESIEMNQGEILEDESFEEPNQLEAVEQTMEEKAVKECLEYSAAKELMETIADVEPVSIICVEKPSNEELIEVDGIGKNVVPNEVNELQSKPNAESIEMNQGETLEDESFEEPNQIEVVEQSMEEKAVKECLEYSAAEELMETIADVEPVSIICVEKPFNEELIEVDGIGKNVVPNEVNELQSKPNAEISIIVISDDSEDQI</sequence>
<evidence type="ECO:0000313" key="1">
    <source>
        <dbReference type="Proteomes" id="UP000095286"/>
    </source>
</evidence>
<accession>A0AC35UBQ4</accession>
<dbReference type="Proteomes" id="UP000095286">
    <property type="component" value="Unplaced"/>
</dbReference>
<dbReference type="WBParaSite" id="RSKR_0000938500.1">
    <property type="protein sequence ID" value="RSKR_0000938500.1"/>
    <property type="gene ID" value="RSKR_0000938500"/>
</dbReference>
<protein>
    <submittedName>
        <fullName evidence="2">PHD-type domain-containing protein</fullName>
    </submittedName>
</protein>